<evidence type="ECO:0000256" key="2">
    <source>
        <dbReference type="PROSITE-ProRule" id="PRU00235"/>
    </source>
</evidence>
<dbReference type="VEuPathDB" id="ToxoDB:LOC34621515"/>
<feature type="repeat" description="RCC1" evidence="2">
    <location>
        <begin position="466"/>
        <end position="515"/>
    </location>
</feature>
<dbReference type="PRINTS" id="PR00633">
    <property type="entry name" value="RCCNDNSATION"/>
</dbReference>
<feature type="repeat" description="RCC1" evidence="2">
    <location>
        <begin position="64"/>
        <end position="116"/>
    </location>
</feature>
<comment type="caution">
    <text evidence="4">The sequence shown here is derived from an EMBL/GenBank/DDBJ whole genome shotgun (WGS) entry which is preliminary data.</text>
</comment>
<protein>
    <submittedName>
        <fullName evidence="4">Regulator of chromosome condensation repeat-containing protein</fullName>
    </submittedName>
</protein>
<dbReference type="Gene3D" id="2.130.10.30">
    <property type="entry name" value="Regulator of chromosome condensation 1/beta-lactamase-inhibitor protein II"/>
    <property type="match status" value="4"/>
</dbReference>
<dbReference type="GO" id="GO:0016192">
    <property type="term" value="P:vesicle-mediated transport"/>
    <property type="evidence" value="ECO:0007669"/>
    <property type="project" value="InterPro"/>
</dbReference>
<feature type="repeat" description="RCC1" evidence="2">
    <location>
        <begin position="196"/>
        <end position="247"/>
    </location>
</feature>
<keyword evidence="1" id="KW-0677">Repeat</keyword>
<dbReference type="GO" id="GO:0016020">
    <property type="term" value="C:membrane"/>
    <property type="evidence" value="ECO:0007669"/>
    <property type="project" value="InterPro"/>
</dbReference>
<dbReference type="InterPro" id="IPR051210">
    <property type="entry name" value="Ub_ligase/GEF_domain"/>
</dbReference>
<feature type="repeat" description="RCC1" evidence="2">
    <location>
        <begin position="313"/>
        <end position="412"/>
    </location>
</feature>
<dbReference type="Proteomes" id="UP000095192">
    <property type="component" value="Unassembled WGS sequence"/>
</dbReference>
<feature type="repeat" description="RCC1" evidence="2">
    <location>
        <begin position="143"/>
        <end position="195"/>
    </location>
</feature>
<evidence type="ECO:0000259" key="3">
    <source>
        <dbReference type="PROSITE" id="PS50192"/>
    </source>
</evidence>
<name>A0A1D3D5L7_9EIME</name>
<sequence length="768" mass="80057">MNGSPFGPGGGAGGGPPAVFVPNSAVEEAELERVRVLSFSPLSVQRVALGLDHSLCVGLRGQQPQLFAWGRNRDNVLGLGIDVRERVHPGIVSFFVKQPIFAVSAGAAHSLILVKRPTEGGGKVFSVGLGTEGRLGLAISDAGVLYAWGQGCYGALGVGDTSCRFTPVEVNLAKKGAFVTHAAAGAKHSLCCLQDGSCWAWGAGASGRLGLGHNRGALLPTLIESLLQFQVVFVAAGESHSAALDRRGCVYTWGGGLFFRLGHGDETDCPTPRLIESLGGTPIMQPRQIPEISAPVLHAAASAYHSAAVTVQGDVLIWGVGGASRLGTGTQGNEAVPVFIADLRNRAFVSDLRALLGVQVNERGGDVVVATTAADGGVGAAAAWGGASLGVSGWSISFVACGEAHTVALTASGSLWVWGSNDKGQLGIGEEETEDQHEPFWLDCFSLPVKRVACGAAHCLVVTQHGNVLCWGDNAEGQLGLGNTRPAFTPQGVSTLRNAIDVYACATYSACITAGIGDADAPTQGAAGGGMTGVLVGAYHEELQQAGSLWMWGSAESGKLGLGEHILGGAITVPHSVALPLPVQKLALGQSHVLALTTRGNLYAWGAGFYGRLGLGTSANIYTPAVVTFPTPIRIKEIAAGSMQSLCLTDEGEVWVWGRRECLLYPEAVDSEIEGLVDSGELTAVTAIKMRISGSNQALRNATADLQFKYRDIRRLEQSVTELHQMFVELSFLVEAQGDMVEHIQYSVAQAKEYTGSLHAAAWSAPPE</sequence>
<evidence type="ECO:0000256" key="1">
    <source>
        <dbReference type="ARBA" id="ARBA00022737"/>
    </source>
</evidence>
<dbReference type="InterPro" id="IPR000408">
    <property type="entry name" value="Reg_chr_condens"/>
</dbReference>
<dbReference type="PANTHER" id="PTHR22870">
    <property type="entry name" value="REGULATOR OF CHROMOSOME CONDENSATION"/>
    <property type="match status" value="1"/>
</dbReference>
<dbReference type="Gene3D" id="1.20.5.110">
    <property type="match status" value="1"/>
</dbReference>
<feature type="repeat" description="RCC1" evidence="2">
    <location>
        <begin position="600"/>
        <end position="651"/>
    </location>
</feature>
<dbReference type="PROSITE" id="PS50012">
    <property type="entry name" value="RCC1_3"/>
    <property type="match status" value="9"/>
</dbReference>
<feature type="repeat" description="RCC1" evidence="2">
    <location>
        <begin position="248"/>
        <end position="312"/>
    </location>
</feature>
<proteinExistence type="predicted"/>
<gene>
    <name evidence="4" type="ORF">cyc_03772</name>
</gene>
<dbReference type="VEuPathDB" id="ToxoDB:cyc_03772"/>
<dbReference type="InterPro" id="IPR000727">
    <property type="entry name" value="T_SNARE_dom"/>
</dbReference>
<dbReference type="PROSITE" id="PS00626">
    <property type="entry name" value="RCC1_2"/>
    <property type="match status" value="1"/>
</dbReference>
<organism evidence="4 5">
    <name type="scientific">Cyclospora cayetanensis</name>
    <dbReference type="NCBI Taxonomy" id="88456"/>
    <lineage>
        <taxon>Eukaryota</taxon>
        <taxon>Sar</taxon>
        <taxon>Alveolata</taxon>
        <taxon>Apicomplexa</taxon>
        <taxon>Conoidasida</taxon>
        <taxon>Coccidia</taxon>
        <taxon>Eucoccidiorida</taxon>
        <taxon>Eimeriorina</taxon>
        <taxon>Eimeriidae</taxon>
        <taxon>Cyclospora</taxon>
    </lineage>
</organism>
<keyword evidence="5" id="KW-1185">Reference proteome</keyword>
<feature type="repeat" description="RCC1" evidence="2">
    <location>
        <begin position="413"/>
        <end position="465"/>
    </location>
</feature>
<dbReference type="AlphaFoldDB" id="A0A1D3D5L7"/>
<dbReference type="SUPFAM" id="SSF47661">
    <property type="entry name" value="t-snare proteins"/>
    <property type="match status" value="1"/>
</dbReference>
<accession>A0A1D3D5L7</accession>
<dbReference type="InterPro" id="IPR009091">
    <property type="entry name" value="RCC1/BLIP-II"/>
</dbReference>
<dbReference type="InterPro" id="IPR010989">
    <property type="entry name" value="SNARE"/>
</dbReference>
<dbReference type="VEuPathDB" id="ToxoDB:LOC34622790"/>
<dbReference type="SUPFAM" id="SSF50985">
    <property type="entry name" value="RCC1/BLIP-II"/>
    <property type="match status" value="3"/>
</dbReference>
<dbReference type="InterPro" id="IPR058923">
    <property type="entry name" value="RCC1-like_dom"/>
</dbReference>
<dbReference type="PANTHER" id="PTHR22870:SF408">
    <property type="entry name" value="OS09G0560450 PROTEIN"/>
    <property type="match status" value="1"/>
</dbReference>
<evidence type="ECO:0000313" key="5">
    <source>
        <dbReference type="Proteomes" id="UP000095192"/>
    </source>
</evidence>
<dbReference type="Pfam" id="PF00415">
    <property type="entry name" value="RCC1"/>
    <property type="match status" value="4"/>
</dbReference>
<feature type="repeat" description="RCC1" evidence="2">
    <location>
        <begin position="547"/>
        <end position="599"/>
    </location>
</feature>
<feature type="domain" description="T-SNARE coiled-coil homology" evidence="3">
    <location>
        <begin position="703"/>
        <end position="748"/>
    </location>
</feature>
<dbReference type="EMBL" id="JROU02000644">
    <property type="protein sequence ID" value="OEH78737.1"/>
    <property type="molecule type" value="Genomic_DNA"/>
</dbReference>
<dbReference type="PROSITE" id="PS50192">
    <property type="entry name" value="T_SNARE"/>
    <property type="match status" value="1"/>
</dbReference>
<dbReference type="SMART" id="SM00397">
    <property type="entry name" value="t_SNARE"/>
    <property type="match status" value="1"/>
</dbReference>
<reference evidence="4 5" key="1">
    <citation type="journal article" date="2016" name="BMC Genomics">
        <title>Comparative genomics reveals Cyclospora cayetanensis possesses coccidia-like metabolism and invasion components but unique surface antigens.</title>
        <authorList>
            <person name="Liu S."/>
            <person name="Wang L."/>
            <person name="Zheng H."/>
            <person name="Xu Z."/>
            <person name="Roellig D.M."/>
            <person name="Li N."/>
            <person name="Frace M.A."/>
            <person name="Tang K."/>
            <person name="Arrowood M.J."/>
            <person name="Moss D.M."/>
            <person name="Zhang L."/>
            <person name="Feng Y."/>
            <person name="Xiao L."/>
        </authorList>
    </citation>
    <scope>NUCLEOTIDE SEQUENCE [LARGE SCALE GENOMIC DNA]</scope>
    <source>
        <strain evidence="4 5">CHN_HEN01</strain>
    </source>
</reference>
<evidence type="ECO:0000313" key="4">
    <source>
        <dbReference type="EMBL" id="OEH78737.1"/>
    </source>
</evidence>
<dbReference type="Pfam" id="PF25390">
    <property type="entry name" value="WD40_RLD"/>
    <property type="match status" value="1"/>
</dbReference>
<dbReference type="CDD" id="cd15848">
    <property type="entry name" value="SNARE_syntaxin1-like"/>
    <property type="match status" value="1"/>
</dbReference>
<dbReference type="InParanoid" id="A0A1D3D5L7"/>